<proteinExistence type="predicted"/>
<accession>A0ABU8XZC9</accession>
<dbReference type="Pfam" id="PF04214">
    <property type="entry name" value="DUF411"/>
    <property type="match status" value="1"/>
</dbReference>
<comment type="caution">
    <text evidence="1">The sequence shown here is derived from an EMBL/GenBank/DDBJ whole genome shotgun (WGS) entry which is preliminary data.</text>
</comment>
<name>A0ABU8XZC9_9PROT</name>
<protein>
    <submittedName>
        <fullName evidence="1">DUF411 domain-containing protein</fullName>
    </submittedName>
</protein>
<dbReference type="Proteomes" id="UP001375743">
    <property type="component" value="Unassembled WGS sequence"/>
</dbReference>
<dbReference type="InterPro" id="IPR006311">
    <property type="entry name" value="TAT_signal"/>
</dbReference>
<gene>
    <name evidence="1" type="ORF">U1T56_21830</name>
</gene>
<dbReference type="PROSITE" id="PS51318">
    <property type="entry name" value="TAT"/>
    <property type="match status" value="1"/>
</dbReference>
<dbReference type="RefSeq" id="WP_418161652.1">
    <property type="nucleotide sequence ID" value="NZ_JBBLZC010000035.1"/>
</dbReference>
<sequence>MIRPLLSRRLVLGGTVLLGVGLGVPLGRARAATLVQVRKQRGCSCCDGWVEHLRANGFICEVSTLDDLTSVKANLGVPEALRSCHTATAEGYVVEGHVPASALRRLLAERPAIQGLAVPGMPLGSPGMPGEPVDEYAVIAFAKDGTQRTFMRFSGERETI</sequence>
<keyword evidence="2" id="KW-1185">Reference proteome</keyword>
<evidence type="ECO:0000313" key="2">
    <source>
        <dbReference type="Proteomes" id="UP001375743"/>
    </source>
</evidence>
<organism evidence="1 2">
    <name type="scientific">Benzoatithermus flavus</name>
    <dbReference type="NCBI Taxonomy" id="3108223"/>
    <lineage>
        <taxon>Bacteria</taxon>
        <taxon>Pseudomonadati</taxon>
        <taxon>Pseudomonadota</taxon>
        <taxon>Alphaproteobacteria</taxon>
        <taxon>Geminicoccales</taxon>
        <taxon>Geminicoccaceae</taxon>
        <taxon>Benzoatithermus</taxon>
    </lineage>
</organism>
<evidence type="ECO:0000313" key="1">
    <source>
        <dbReference type="EMBL" id="MEK0085803.1"/>
    </source>
</evidence>
<reference evidence="1 2" key="1">
    <citation type="submission" date="2024-01" db="EMBL/GenBank/DDBJ databases">
        <title>Multi-omics insights into the function and evolution of sodium benzoate biodegradation pathways in Benzoatithermus flavus gen. nov., sp. nov. from hot spring.</title>
        <authorList>
            <person name="Hu C.-J."/>
            <person name="Li W.-J."/>
        </authorList>
    </citation>
    <scope>NUCLEOTIDE SEQUENCE [LARGE SCALE GENOMIC DNA]</scope>
    <source>
        <strain evidence="1 2">SYSU G07066</strain>
    </source>
</reference>
<dbReference type="EMBL" id="JBBLZC010000035">
    <property type="protein sequence ID" value="MEK0085803.1"/>
    <property type="molecule type" value="Genomic_DNA"/>
</dbReference>
<dbReference type="InterPro" id="IPR007332">
    <property type="entry name" value="DUF411"/>
</dbReference>